<dbReference type="AlphaFoldDB" id="A0AAD7FYX6"/>
<reference evidence="2" key="1">
    <citation type="submission" date="2023-03" db="EMBL/GenBank/DDBJ databases">
        <title>Massive genome expansion in bonnet fungi (Mycena s.s.) driven by repeated elements and novel gene families across ecological guilds.</title>
        <authorList>
            <consortium name="Lawrence Berkeley National Laboratory"/>
            <person name="Harder C.B."/>
            <person name="Miyauchi S."/>
            <person name="Viragh M."/>
            <person name="Kuo A."/>
            <person name="Thoen E."/>
            <person name="Andreopoulos B."/>
            <person name="Lu D."/>
            <person name="Skrede I."/>
            <person name="Drula E."/>
            <person name="Henrissat B."/>
            <person name="Morin E."/>
            <person name="Kohler A."/>
            <person name="Barry K."/>
            <person name="LaButti K."/>
            <person name="Morin E."/>
            <person name="Salamov A."/>
            <person name="Lipzen A."/>
            <person name="Mereny Z."/>
            <person name="Hegedus B."/>
            <person name="Baldrian P."/>
            <person name="Stursova M."/>
            <person name="Weitz H."/>
            <person name="Taylor A."/>
            <person name="Grigoriev I.V."/>
            <person name="Nagy L.G."/>
            <person name="Martin F."/>
            <person name="Kauserud H."/>
        </authorList>
    </citation>
    <scope>NUCLEOTIDE SEQUENCE</scope>
    <source>
        <strain evidence="2">9284</strain>
    </source>
</reference>
<dbReference type="Pfam" id="PF25880">
    <property type="entry name" value="WHD_CHMP7_1st"/>
    <property type="match status" value="1"/>
</dbReference>
<dbReference type="GO" id="GO:0009898">
    <property type="term" value="C:cytoplasmic side of plasma membrane"/>
    <property type="evidence" value="ECO:0007669"/>
    <property type="project" value="TreeGrafter"/>
</dbReference>
<protein>
    <recommendedName>
        <fullName evidence="4">Charged multivesicular body protein 7</fullName>
    </recommendedName>
</protein>
<evidence type="ECO:0000256" key="1">
    <source>
        <dbReference type="SAM" id="Coils"/>
    </source>
</evidence>
<dbReference type="GO" id="GO:0000815">
    <property type="term" value="C:ESCRT III complex"/>
    <property type="evidence" value="ECO:0007669"/>
    <property type="project" value="TreeGrafter"/>
</dbReference>
<evidence type="ECO:0000313" key="3">
    <source>
        <dbReference type="Proteomes" id="UP001221142"/>
    </source>
</evidence>
<accession>A0AAD7FYX6</accession>
<dbReference type="GO" id="GO:0005771">
    <property type="term" value="C:multivesicular body"/>
    <property type="evidence" value="ECO:0007669"/>
    <property type="project" value="TreeGrafter"/>
</dbReference>
<gene>
    <name evidence="2" type="ORF">FB45DRAFT_732022</name>
</gene>
<feature type="coiled-coil region" evidence="1">
    <location>
        <begin position="363"/>
        <end position="432"/>
    </location>
</feature>
<keyword evidence="3" id="KW-1185">Reference proteome</keyword>
<dbReference type="Pfam" id="PF03357">
    <property type="entry name" value="Snf7"/>
    <property type="match status" value="1"/>
</dbReference>
<dbReference type="Proteomes" id="UP001221142">
    <property type="component" value="Unassembled WGS sequence"/>
</dbReference>
<organism evidence="2 3">
    <name type="scientific">Roridomyces roridus</name>
    <dbReference type="NCBI Taxonomy" id="1738132"/>
    <lineage>
        <taxon>Eukaryota</taxon>
        <taxon>Fungi</taxon>
        <taxon>Dikarya</taxon>
        <taxon>Basidiomycota</taxon>
        <taxon>Agaricomycotina</taxon>
        <taxon>Agaricomycetes</taxon>
        <taxon>Agaricomycetidae</taxon>
        <taxon>Agaricales</taxon>
        <taxon>Marasmiineae</taxon>
        <taxon>Mycenaceae</taxon>
        <taxon>Roridomyces</taxon>
    </lineage>
</organism>
<name>A0AAD7FYX6_9AGAR</name>
<dbReference type="PANTHER" id="PTHR22761:SF96">
    <property type="entry name" value="BCDNA.GH08385"/>
    <property type="match status" value="1"/>
</dbReference>
<dbReference type="PANTHER" id="PTHR22761">
    <property type="entry name" value="CHARGED MULTIVESICULAR BODY PROTEIN"/>
    <property type="match status" value="1"/>
</dbReference>
<keyword evidence="1" id="KW-0175">Coiled coil</keyword>
<dbReference type="EMBL" id="JARKIF010000001">
    <property type="protein sequence ID" value="KAJ7650518.1"/>
    <property type="molecule type" value="Genomic_DNA"/>
</dbReference>
<sequence>MDTRPSCPTLLALPPWSSASPSRLQSVYSDILRQKESNPDSYQANIRWWHKALESLARSGIQQEKSTFVISVGPVLMTLLRVQGVGKPLALPTVINELRAQQVLHPKLAFLTQRKSIYDPSPLTGRIAAYALSTFWWSLEQLGVAGEDGLNSTAQDHMDASWWGDYVVVPMVASAADALIAKHPHDHCLTSVLYSVDELKDQIYSVLGAADGLLDDDADILLKFLQRNRSAIVMDGEVVKFTNLDAGIGKITVVDRGVLELKTSVRHLRAQVFQLQRTMDEYTSKACDSLQQNQKQAALSYLRVRKHIEQLLHKRLESLETLQAGLIDVEDALGNRQLMKAYQASTATLQSVLSYPSSHDKSVAKILGALQEATKNAKELEGLIRVGWSSAPEGRVEMHEFEAEINAELETLAALEEDIDTVAERLENLSLKPPTEKPQMPELEGATSRLLYGSASKVKGLGTTRPVALEG</sequence>
<dbReference type="InterPro" id="IPR005024">
    <property type="entry name" value="Snf7_fam"/>
</dbReference>
<proteinExistence type="predicted"/>
<comment type="caution">
    <text evidence="2">The sequence shown here is derived from an EMBL/GenBank/DDBJ whole genome shotgun (WGS) entry which is preliminary data.</text>
</comment>
<dbReference type="GO" id="GO:0006900">
    <property type="term" value="P:vesicle budding from membrane"/>
    <property type="evidence" value="ECO:0007669"/>
    <property type="project" value="TreeGrafter"/>
</dbReference>
<evidence type="ECO:0000313" key="2">
    <source>
        <dbReference type="EMBL" id="KAJ7650518.1"/>
    </source>
</evidence>
<dbReference type="GO" id="GO:0032511">
    <property type="term" value="P:late endosome to vacuole transport via multivesicular body sorting pathway"/>
    <property type="evidence" value="ECO:0007669"/>
    <property type="project" value="TreeGrafter"/>
</dbReference>
<evidence type="ECO:0008006" key="4">
    <source>
        <dbReference type="Google" id="ProtNLM"/>
    </source>
</evidence>